<keyword evidence="1" id="KW-1133">Transmembrane helix</keyword>
<gene>
    <name evidence="2" type="ORF">N7532_001394</name>
</gene>
<feature type="transmembrane region" description="Helical" evidence="1">
    <location>
        <begin position="109"/>
        <end position="126"/>
    </location>
</feature>
<dbReference type="RefSeq" id="XP_056478929.1">
    <property type="nucleotide sequence ID" value="XM_056613888.1"/>
</dbReference>
<feature type="transmembrane region" description="Helical" evidence="1">
    <location>
        <begin position="138"/>
        <end position="162"/>
    </location>
</feature>
<organism evidence="2 3">
    <name type="scientific">Penicillium argentinense</name>
    <dbReference type="NCBI Taxonomy" id="1131581"/>
    <lineage>
        <taxon>Eukaryota</taxon>
        <taxon>Fungi</taxon>
        <taxon>Dikarya</taxon>
        <taxon>Ascomycota</taxon>
        <taxon>Pezizomycotina</taxon>
        <taxon>Eurotiomycetes</taxon>
        <taxon>Eurotiomycetidae</taxon>
        <taxon>Eurotiales</taxon>
        <taxon>Aspergillaceae</taxon>
        <taxon>Penicillium</taxon>
    </lineage>
</organism>
<reference evidence="2" key="2">
    <citation type="journal article" date="2023" name="IMA Fungus">
        <title>Comparative genomic study of the Penicillium genus elucidates a diverse pangenome and 15 lateral gene transfer events.</title>
        <authorList>
            <person name="Petersen C."/>
            <person name="Sorensen T."/>
            <person name="Nielsen M.R."/>
            <person name="Sondergaard T.E."/>
            <person name="Sorensen J.L."/>
            <person name="Fitzpatrick D.A."/>
            <person name="Frisvad J.C."/>
            <person name="Nielsen K.L."/>
        </authorList>
    </citation>
    <scope>NUCLEOTIDE SEQUENCE</scope>
    <source>
        <strain evidence="2">IBT 30761</strain>
    </source>
</reference>
<keyword evidence="1" id="KW-0812">Transmembrane</keyword>
<sequence length="192" mass="21125">MTNPSQSRYVQLVIQSNDVSWEANFLASVSNWLLLAGYLVVPGTFTSLEKSEKLGGALEESSTGQAVLNTIQNPPLLTTACFLFCIGSTTMAALYWRQRGNYIWLMNKLFMPTLMNSLAGLLTTTVNICTARSGDMSIMGLLTIIASGISAIFSAALIAFLFREIKRMKQDHQAMVRLQDLSVHHVEAPRST</sequence>
<feature type="transmembrane region" description="Helical" evidence="1">
    <location>
        <begin position="76"/>
        <end position="97"/>
    </location>
</feature>
<name>A0A9W9G2D5_9EURO</name>
<dbReference type="Proteomes" id="UP001149074">
    <property type="component" value="Unassembled WGS sequence"/>
</dbReference>
<dbReference type="AlphaFoldDB" id="A0A9W9G2D5"/>
<reference evidence="2" key="1">
    <citation type="submission" date="2022-11" db="EMBL/GenBank/DDBJ databases">
        <authorList>
            <person name="Petersen C."/>
        </authorList>
    </citation>
    <scope>NUCLEOTIDE SEQUENCE</scope>
    <source>
        <strain evidence="2">IBT 30761</strain>
    </source>
</reference>
<evidence type="ECO:0000313" key="2">
    <source>
        <dbReference type="EMBL" id="KAJ5110859.1"/>
    </source>
</evidence>
<proteinExistence type="predicted"/>
<accession>A0A9W9G2D5</accession>
<dbReference type="GeneID" id="81352867"/>
<evidence type="ECO:0000313" key="3">
    <source>
        <dbReference type="Proteomes" id="UP001149074"/>
    </source>
</evidence>
<evidence type="ECO:0000256" key="1">
    <source>
        <dbReference type="SAM" id="Phobius"/>
    </source>
</evidence>
<protein>
    <submittedName>
        <fullName evidence="2">Uncharacterized protein</fullName>
    </submittedName>
</protein>
<keyword evidence="1" id="KW-0472">Membrane</keyword>
<feature type="transmembrane region" description="Helical" evidence="1">
    <location>
        <begin position="21"/>
        <end position="41"/>
    </location>
</feature>
<keyword evidence="3" id="KW-1185">Reference proteome</keyword>
<comment type="caution">
    <text evidence="2">The sequence shown here is derived from an EMBL/GenBank/DDBJ whole genome shotgun (WGS) entry which is preliminary data.</text>
</comment>
<dbReference type="OrthoDB" id="3254104at2759"/>
<dbReference type="EMBL" id="JAPQKI010000002">
    <property type="protein sequence ID" value="KAJ5110859.1"/>
    <property type="molecule type" value="Genomic_DNA"/>
</dbReference>